<dbReference type="KEGG" id="ptq:P700755_002160"/>
<evidence type="ECO:0008006" key="3">
    <source>
        <dbReference type="Google" id="ProtNLM"/>
    </source>
</evidence>
<dbReference type="STRING" id="313595.P700755_002160"/>
<dbReference type="GO" id="GO:0042834">
    <property type="term" value="F:peptidoglycan binding"/>
    <property type="evidence" value="ECO:0007669"/>
    <property type="project" value="InterPro"/>
</dbReference>
<protein>
    <recommendedName>
        <fullName evidence="3">SPOR superfamily protein</fullName>
    </recommendedName>
</protein>
<dbReference type="HOGENOM" id="CLU_106289_1_0_10"/>
<dbReference type="AlphaFoldDB" id="K4ITY9"/>
<dbReference type="EMBL" id="CP003879">
    <property type="protein sequence ID" value="AFU68950.1"/>
    <property type="molecule type" value="Genomic_DNA"/>
</dbReference>
<dbReference type="eggNOG" id="ENOG5030ZP3">
    <property type="taxonomic scope" value="Bacteria"/>
</dbReference>
<evidence type="ECO:0000313" key="1">
    <source>
        <dbReference type="EMBL" id="AFU68950.1"/>
    </source>
</evidence>
<dbReference type="OrthoDB" id="2473397at2"/>
<evidence type="ECO:0000313" key="2">
    <source>
        <dbReference type="Proteomes" id="UP000008514"/>
    </source>
</evidence>
<accession>K4ITY9</accession>
<dbReference type="RefSeq" id="WP_015024529.1">
    <property type="nucleotide sequence ID" value="NC_018721.1"/>
</dbReference>
<gene>
    <name evidence="1" type="ordered locus">P700755_002160</name>
</gene>
<name>K4ITY9_PSYTT</name>
<reference evidence="1" key="2">
    <citation type="submission" date="2012-09" db="EMBL/GenBank/DDBJ databases">
        <title>The complete sequence of Psychroflexus torquis an extreme psychrophile from sea-ice that is stimulated by light.</title>
        <authorList>
            <person name="Feng S."/>
            <person name="Powell S.M."/>
            <person name="Bowman J.P."/>
        </authorList>
    </citation>
    <scope>NUCLEOTIDE SEQUENCE [LARGE SCALE GENOMIC DNA]</scope>
    <source>
        <strain evidence="1">ATCC 700755</strain>
    </source>
</reference>
<organism evidence="1 2">
    <name type="scientific">Psychroflexus torquis (strain ATCC 700755 / CIP 106069 / ACAM 623)</name>
    <dbReference type="NCBI Taxonomy" id="313595"/>
    <lineage>
        <taxon>Bacteria</taxon>
        <taxon>Pseudomonadati</taxon>
        <taxon>Bacteroidota</taxon>
        <taxon>Flavobacteriia</taxon>
        <taxon>Flavobacteriales</taxon>
        <taxon>Flavobacteriaceae</taxon>
        <taxon>Psychroflexus</taxon>
    </lineage>
</organism>
<keyword evidence="2" id="KW-1185">Reference proteome</keyword>
<sequence length="126" mass="14799">MTKYSFVSVFLIISLVTFNHLEAQNKLNSSELMTVSDLLNKKHSLESNNELKNTYKLQIFSGSLEKAKETQDEFESLELNIESRILYQTPNYKVWIGNYRNRIQADRAFEKVKYKYPNTLIIRPGK</sequence>
<dbReference type="Proteomes" id="UP000008514">
    <property type="component" value="Chromosome"/>
</dbReference>
<dbReference type="InterPro" id="IPR036680">
    <property type="entry name" value="SPOR-like_sf"/>
</dbReference>
<proteinExistence type="predicted"/>
<dbReference type="SUPFAM" id="SSF110997">
    <property type="entry name" value="Sporulation related repeat"/>
    <property type="match status" value="1"/>
</dbReference>
<reference evidence="1" key="1">
    <citation type="submission" date="2006-03" db="EMBL/GenBank/DDBJ databases">
        <authorList>
            <person name="Bowman J."/>
            <person name="Ferriera S."/>
            <person name="Johnson J."/>
            <person name="Kravitz S."/>
            <person name="Halpern A."/>
            <person name="Remington K."/>
            <person name="Beeson K."/>
            <person name="Tran B."/>
            <person name="Rogers Y.-H."/>
            <person name="Friedman R."/>
            <person name="Venter J.C."/>
        </authorList>
    </citation>
    <scope>NUCLEOTIDE SEQUENCE [LARGE SCALE GENOMIC DNA]</scope>
    <source>
        <strain evidence="1">ATCC 700755</strain>
    </source>
</reference>
<dbReference type="Gene3D" id="3.30.70.1070">
    <property type="entry name" value="Sporulation related repeat"/>
    <property type="match status" value="1"/>
</dbReference>